<evidence type="ECO:0000313" key="2">
    <source>
        <dbReference type="EMBL" id="KAA1088474.1"/>
    </source>
</evidence>
<feature type="region of interest" description="Disordered" evidence="1">
    <location>
        <begin position="110"/>
        <end position="134"/>
    </location>
</feature>
<dbReference type="AlphaFoldDB" id="A0A5B0PXG9"/>
<proteinExistence type="predicted"/>
<protein>
    <submittedName>
        <fullName evidence="3">Uncharacterized protein</fullName>
    </submittedName>
</protein>
<evidence type="ECO:0000256" key="1">
    <source>
        <dbReference type="SAM" id="MobiDB-lite"/>
    </source>
</evidence>
<dbReference type="EMBL" id="VSWC01000040">
    <property type="protein sequence ID" value="KAA1105469.1"/>
    <property type="molecule type" value="Genomic_DNA"/>
</dbReference>
<dbReference type="EMBL" id="VDEP01000406">
    <property type="protein sequence ID" value="KAA1088474.1"/>
    <property type="molecule type" value="Genomic_DNA"/>
</dbReference>
<evidence type="ECO:0000313" key="3">
    <source>
        <dbReference type="EMBL" id="KAA1105469.1"/>
    </source>
</evidence>
<gene>
    <name evidence="3" type="ORF">PGT21_008401</name>
    <name evidence="2" type="ORF">PGTUg99_030278</name>
</gene>
<evidence type="ECO:0000313" key="4">
    <source>
        <dbReference type="Proteomes" id="UP000324748"/>
    </source>
</evidence>
<sequence length="579" mass="66748">MMINRTTQKSFILKLAFLQASLIAYLARTTASLLDWDTGKNCYELDNAVIDTEPGFWNLNHNTSPSPFPPLSPRLELESFFEKQSEADNAWFEHEFPSFFSGSPESLTTKSSVSEPISLENQHSTSSASISHFPSSSNQLRVEDYLEDNLVELAANEIRSGWEILPSHFESLTNPAISTTTPERRLWEEQQYNPPEVGHALVTSSTSTKPHEEPNNARLSHKRIALFDSPPFRDSKKLRISPKAIVNSKAKISSSSLVAQHSNIPEEGIENCDEIISPFDIQLSVYGCISSLFFPGYMIWRQKRLFDTNVLRSSGFWANLKTTNKHSTLPILIEEIINKSEKNRSEIILERTRNLLDEIFFRSGQFLITFTIGKMAYKMKKFGTETQEVLVLRSIEQEKLLQWLTILMSSQLFQPPDLQDGAHSLILLHKIIFEYLTTEEVSSDLLKTASNIYHPKEQGEKNYFNALKTRIAINTLIIYYKYSNMVKWKQLFPLDHYFVNLFAFLKQTEHHFHFARAKRIHLDPWEKMQVFPWVERQDMSADSIGGGAISKIGIVKNFKSAMKRNRWNTLLKYVEKNEW</sequence>
<accession>A0A5B0PXG9</accession>
<feature type="compositionally biased region" description="Low complexity" evidence="1">
    <location>
        <begin position="124"/>
        <end position="134"/>
    </location>
</feature>
<feature type="compositionally biased region" description="Polar residues" evidence="1">
    <location>
        <begin position="110"/>
        <end position="123"/>
    </location>
</feature>
<comment type="caution">
    <text evidence="3">The sequence shown here is derived from an EMBL/GenBank/DDBJ whole genome shotgun (WGS) entry which is preliminary data.</text>
</comment>
<evidence type="ECO:0000313" key="5">
    <source>
        <dbReference type="Proteomes" id="UP000325313"/>
    </source>
</evidence>
<reference evidence="4 5" key="1">
    <citation type="submission" date="2019-05" db="EMBL/GenBank/DDBJ databases">
        <title>Emergence of the Ug99 lineage of the wheat stem rust pathogen through somatic hybridization.</title>
        <authorList>
            <person name="Li F."/>
            <person name="Upadhyaya N.M."/>
            <person name="Sperschneider J."/>
            <person name="Matny O."/>
            <person name="Nguyen-Phuc H."/>
            <person name="Mago R."/>
            <person name="Raley C."/>
            <person name="Miller M.E."/>
            <person name="Silverstein K.A.T."/>
            <person name="Henningsen E."/>
            <person name="Hirsch C.D."/>
            <person name="Visser B."/>
            <person name="Pretorius Z.A."/>
            <person name="Steffenson B.J."/>
            <person name="Schwessinger B."/>
            <person name="Dodds P.N."/>
            <person name="Figueroa M."/>
        </authorList>
    </citation>
    <scope>NUCLEOTIDE SEQUENCE [LARGE SCALE GENOMIC DNA]</scope>
    <source>
        <strain evidence="3">21-0</strain>
        <strain evidence="2 5">Ug99</strain>
    </source>
</reference>
<organism evidence="3 4">
    <name type="scientific">Puccinia graminis f. sp. tritici</name>
    <dbReference type="NCBI Taxonomy" id="56615"/>
    <lineage>
        <taxon>Eukaryota</taxon>
        <taxon>Fungi</taxon>
        <taxon>Dikarya</taxon>
        <taxon>Basidiomycota</taxon>
        <taxon>Pucciniomycotina</taxon>
        <taxon>Pucciniomycetes</taxon>
        <taxon>Pucciniales</taxon>
        <taxon>Pucciniaceae</taxon>
        <taxon>Puccinia</taxon>
    </lineage>
</organism>
<keyword evidence="4" id="KW-1185">Reference proteome</keyword>
<name>A0A5B0PXG9_PUCGR</name>
<dbReference type="Proteomes" id="UP000324748">
    <property type="component" value="Unassembled WGS sequence"/>
</dbReference>
<dbReference type="Proteomes" id="UP000325313">
    <property type="component" value="Unassembled WGS sequence"/>
</dbReference>